<evidence type="ECO:0000313" key="2">
    <source>
        <dbReference type="EMBL" id="OGD84037.1"/>
    </source>
</evidence>
<name>A0A1F5FWQ3_9BACT</name>
<organism evidence="2 3">
    <name type="scientific">Candidatus Curtissbacteria bacterium RBG_13_40_7</name>
    <dbReference type="NCBI Taxonomy" id="1797706"/>
    <lineage>
        <taxon>Bacteria</taxon>
        <taxon>Candidatus Curtissiibacteriota</taxon>
    </lineage>
</organism>
<keyword evidence="1" id="KW-0472">Membrane</keyword>
<sequence length="159" mass="17656">MSDNLEKRGPIEKSNKGWPINPFGVVALAFFGIVVILFIARPLLTQKTVVIQPEQSNTSGGKIISPQAGEIIKSGNLSIDLQVDNPQDVDKVQFWAKTYADGKWQMIGEVKTNPFKLDWQIPQSFQNRAVAVTTHIYKKDGNIIKDPGGWREGIIILSP</sequence>
<dbReference type="Pfam" id="PF17957">
    <property type="entry name" value="Big_7"/>
    <property type="match status" value="1"/>
</dbReference>
<accession>A0A1F5FWQ3</accession>
<evidence type="ECO:0008006" key="4">
    <source>
        <dbReference type="Google" id="ProtNLM"/>
    </source>
</evidence>
<feature type="transmembrane region" description="Helical" evidence="1">
    <location>
        <begin position="20"/>
        <end position="40"/>
    </location>
</feature>
<reference evidence="2 3" key="1">
    <citation type="journal article" date="2016" name="Nat. Commun.">
        <title>Thousands of microbial genomes shed light on interconnected biogeochemical processes in an aquifer system.</title>
        <authorList>
            <person name="Anantharaman K."/>
            <person name="Brown C.T."/>
            <person name="Hug L.A."/>
            <person name="Sharon I."/>
            <person name="Castelle C.J."/>
            <person name="Probst A.J."/>
            <person name="Thomas B.C."/>
            <person name="Singh A."/>
            <person name="Wilkins M.J."/>
            <person name="Karaoz U."/>
            <person name="Brodie E.L."/>
            <person name="Williams K.H."/>
            <person name="Hubbard S.S."/>
            <person name="Banfield J.F."/>
        </authorList>
    </citation>
    <scope>NUCLEOTIDE SEQUENCE [LARGE SCALE GENOMIC DNA]</scope>
</reference>
<keyword evidence="1" id="KW-0812">Transmembrane</keyword>
<proteinExistence type="predicted"/>
<dbReference type="Proteomes" id="UP000179252">
    <property type="component" value="Unassembled WGS sequence"/>
</dbReference>
<dbReference type="AlphaFoldDB" id="A0A1F5FWQ3"/>
<dbReference type="InterPro" id="IPR013783">
    <property type="entry name" value="Ig-like_fold"/>
</dbReference>
<dbReference type="EMBL" id="MFAU01000032">
    <property type="protein sequence ID" value="OGD84037.1"/>
    <property type="molecule type" value="Genomic_DNA"/>
</dbReference>
<evidence type="ECO:0000256" key="1">
    <source>
        <dbReference type="SAM" id="Phobius"/>
    </source>
</evidence>
<keyword evidence="1" id="KW-1133">Transmembrane helix</keyword>
<dbReference type="Gene3D" id="2.60.40.10">
    <property type="entry name" value="Immunoglobulins"/>
    <property type="match status" value="1"/>
</dbReference>
<protein>
    <recommendedName>
        <fullName evidence="4">Bacterial spore germination immunoglobulin-like domain-containing protein</fullName>
    </recommendedName>
</protein>
<comment type="caution">
    <text evidence="2">The sequence shown here is derived from an EMBL/GenBank/DDBJ whole genome shotgun (WGS) entry which is preliminary data.</text>
</comment>
<evidence type="ECO:0000313" key="3">
    <source>
        <dbReference type="Proteomes" id="UP000179252"/>
    </source>
</evidence>
<gene>
    <name evidence="2" type="ORF">A2165_01815</name>
</gene>